<feature type="compositionally biased region" description="Basic and acidic residues" evidence="1">
    <location>
        <begin position="9"/>
        <end position="32"/>
    </location>
</feature>
<dbReference type="Proteomes" id="UP000612746">
    <property type="component" value="Unassembled WGS sequence"/>
</dbReference>
<feature type="compositionally biased region" description="Acidic residues" evidence="1">
    <location>
        <begin position="33"/>
        <end position="46"/>
    </location>
</feature>
<reference evidence="2" key="1">
    <citation type="submission" date="2020-12" db="EMBL/GenBank/DDBJ databases">
        <title>Metabolic potential, ecology and presence of endohyphal bacteria is reflected in genomic diversity of Mucoromycotina.</title>
        <authorList>
            <person name="Muszewska A."/>
            <person name="Okrasinska A."/>
            <person name="Steczkiewicz K."/>
            <person name="Drgas O."/>
            <person name="Orlowska M."/>
            <person name="Perlinska-Lenart U."/>
            <person name="Aleksandrzak-Piekarczyk T."/>
            <person name="Szatraj K."/>
            <person name="Zielenkiewicz U."/>
            <person name="Pilsyk S."/>
            <person name="Malc E."/>
            <person name="Mieczkowski P."/>
            <person name="Kruszewska J.S."/>
            <person name="Biernat P."/>
            <person name="Pawlowska J."/>
        </authorList>
    </citation>
    <scope>NUCLEOTIDE SEQUENCE</scope>
    <source>
        <strain evidence="2">WA0000051536</strain>
    </source>
</reference>
<evidence type="ECO:0000313" key="2">
    <source>
        <dbReference type="EMBL" id="KAG2186557.1"/>
    </source>
</evidence>
<dbReference type="OrthoDB" id="2430359at2759"/>
<comment type="caution">
    <text evidence="2">The sequence shown here is derived from an EMBL/GenBank/DDBJ whole genome shotgun (WGS) entry which is preliminary data.</text>
</comment>
<feature type="compositionally biased region" description="Polar residues" evidence="1">
    <location>
        <begin position="240"/>
        <end position="251"/>
    </location>
</feature>
<evidence type="ECO:0000256" key="1">
    <source>
        <dbReference type="SAM" id="MobiDB-lite"/>
    </source>
</evidence>
<dbReference type="AlphaFoldDB" id="A0A8H7Q5X2"/>
<organism evidence="2 3">
    <name type="scientific">Umbelopsis vinacea</name>
    <dbReference type="NCBI Taxonomy" id="44442"/>
    <lineage>
        <taxon>Eukaryota</taxon>
        <taxon>Fungi</taxon>
        <taxon>Fungi incertae sedis</taxon>
        <taxon>Mucoromycota</taxon>
        <taxon>Mucoromycotina</taxon>
        <taxon>Umbelopsidomycetes</taxon>
        <taxon>Umbelopsidales</taxon>
        <taxon>Umbelopsidaceae</taxon>
        <taxon>Umbelopsis</taxon>
    </lineage>
</organism>
<sequence>MVLTRASVKKTDFSETDSEGTHSKIEITKTEELYVESDDDSDDEAPEAISTSTAKSTALQTAQAKREAQAKLVAEEKEKRRLRDQRLKEQKQTSKKATKSKKEEVKETIDEEVEADTAEPEEAPKIGELPKLLPQDFLQQYAKEEKAEKKRMHLSAKDFERMAEEEELKEQKQNSKKRHLSQGRQVGEYTVKVLSKRPKPQPTDQSLVDFRNQHFARADIPRRDAVLNASQGRKGGATTFARSGTASNKRK</sequence>
<feature type="region of interest" description="Disordered" evidence="1">
    <location>
        <begin position="163"/>
        <end position="251"/>
    </location>
</feature>
<accession>A0A8H7Q5X2</accession>
<feature type="region of interest" description="Disordered" evidence="1">
    <location>
        <begin position="1"/>
        <end position="131"/>
    </location>
</feature>
<feature type="compositionally biased region" description="Basic and acidic residues" evidence="1">
    <location>
        <begin position="64"/>
        <end position="92"/>
    </location>
</feature>
<gene>
    <name evidence="2" type="ORF">INT44_002781</name>
</gene>
<name>A0A8H7Q5X2_9FUNG</name>
<protein>
    <submittedName>
        <fullName evidence="2">Uncharacterized protein</fullName>
    </submittedName>
</protein>
<keyword evidence="3" id="KW-1185">Reference proteome</keyword>
<proteinExistence type="predicted"/>
<feature type="compositionally biased region" description="Polar residues" evidence="1">
    <location>
        <begin position="49"/>
        <end position="63"/>
    </location>
</feature>
<evidence type="ECO:0000313" key="3">
    <source>
        <dbReference type="Proteomes" id="UP000612746"/>
    </source>
</evidence>
<feature type="compositionally biased region" description="Acidic residues" evidence="1">
    <location>
        <begin position="109"/>
        <end position="121"/>
    </location>
</feature>
<feature type="compositionally biased region" description="Basic and acidic residues" evidence="1">
    <location>
        <begin position="216"/>
        <end position="225"/>
    </location>
</feature>
<dbReference type="EMBL" id="JAEPRA010000004">
    <property type="protein sequence ID" value="KAG2186557.1"/>
    <property type="molecule type" value="Genomic_DNA"/>
</dbReference>